<reference evidence="4 5" key="1">
    <citation type="submission" date="2016-10" db="EMBL/GenBank/DDBJ databases">
        <authorList>
            <person name="de Groot N.N."/>
        </authorList>
    </citation>
    <scope>NUCLEOTIDE SEQUENCE [LARGE SCALE GENOMIC DNA]</scope>
    <source>
        <strain evidence="4 5">CGMCC 1.7005</strain>
    </source>
</reference>
<sequence>MKKIYSTLLLCAASLLMASSVQAQSTPVQGDILINPYYGGPNFGKNLFSGADVAINGQQVQTGSVRTTGLGPLGIRGGYMITDKVFFGLDFIYNGFNVDYSYTDFDDQGNQQVYFGELTMNRIRVHARFNFMFQTNSEVFKPYFGAGLGYNGRFISIVDNGQDIQDGQVSGVNATFLPVSARVAFGSNFFVTDDIAINAELGLGGPLVSGGFTFKF</sequence>
<evidence type="ECO:0000313" key="5">
    <source>
        <dbReference type="Proteomes" id="UP000236454"/>
    </source>
</evidence>
<keyword evidence="5" id="KW-1185">Reference proteome</keyword>
<evidence type="ECO:0000256" key="1">
    <source>
        <dbReference type="ARBA" id="ARBA00022729"/>
    </source>
</evidence>
<dbReference type="Gene3D" id="2.40.160.20">
    <property type="match status" value="1"/>
</dbReference>
<evidence type="ECO:0000256" key="2">
    <source>
        <dbReference type="SAM" id="SignalP"/>
    </source>
</evidence>
<dbReference type="EMBL" id="FPAS01000001">
    <property type="protein sequence ID" value="SFT41356.1"/>
    <property type="molecule type" value="Genomic_DNA"/>
</dbReference>
<feature type="domain" description="Outer membrane protein beta-barrel" evidence="3">
    <location>
        <begin position="11"/>
        <end position="200"/>
    </location>
</feature>
<proteinExistence type="predicted"/>
<dbReference type="Proteomes" id="UP000236454">
    <property type="component" value="Unassembled WGS sequence"/>
</dbReference>
<dbReference type="AlphaFoldDB" id="A0A1I6XTI8"/>
<evidence type="ECO:0000313" key="4">
    <source>
        <dbReference type="EMBL" id="SFT41356.1"/>
    </source>
</evidence>
<dbReference type="InterPro" id="IPR027385">
    <property type="entry name" value="Beta-barrel_OMP"/>
</dbReference>
<dbReference type="RefSeq" id="WP_090245809.1">
    <property type="nucleotide sequence ID" value="NZ_FPAS01000001.1"/>
</dbReference>
<dbReference type="OrthoDB" id="1491285at2"/>
<feature type="signal peptide" evidence="2">
    <location>
        <begin position="1"/>
        <end position="23"/>
    </location>
</feature>
<accession>A0A1I6XTI8</accession>
<evidence type="ECO:0000259" key="3">
    <source>
        <dbReference type="Pfam" id="PF13505"/>
    </source>
</evidence>
<feature type="chain" id="PRO_5014634441" evidence="2">
    <location>
        <begin position="24"/>
        <end position="216"/>
    </location>
</feature>
<keyword evidence="1 2" id="KW-0732">Signal</keyword>
<name>A0A1I6XTI8_9FLAO</name>
<gene>
    <name evidence="4" type="ORF">SAMN05216474_0425</name>
</gene>
<dbReference type="InterPro" id="IPR011250">
    <property type="entry name" value="OMP/PagP_B-barrel"/>
</dbReference>
<dbReference type="SUPFAM" id="SSF56925">
    <property type="entry name" value="OMPA-like"/>
    <property type="match status" value="1"/>
</dbReference>
<dbReference type="Pfam" id="PF13505">
    <property type="entry name" value="OMP_b-brl"/>
    <property type="match status" value="1"/>
</dbReference>
<organism evidence="4 5">
    <name type="scientific">Lishizhenia tianjinensis</name>
    <dbReference type="NCBI Taxonomy" id="477690"/>
    <lineage>
        <taxon>Bacteria</taxon>
        <taxon>Pseudomonadati</taxon>
        <taxon>Bacteroidota</taxon>
        <taxon>Flavobacteriia</taxon>
        <taxon>Flavobacteriales</taxon>
        <taxon>Crocinitomicaceae</taxon>
        <taxon>Lishizhenia</taxon>
    </lineage>
</organism>
<protein>
    <submittedName>
        <fullName evidence="4">Outer membrane protein beta-barrel domain-containing protein</fullName>
    </submittedName>
</protein>